<dbReference type="AlphaFoldDB" id="A0A437QIC6"/>
<accession>A0A437QIC6</accession>
<sequence length="70" mass="7814">MDKNAVKTVLCERLALANIPYQRQGNQVLTASASLMFQPQAVILRKPGKAERALPYHKVRISQLLLNLQG</sequence>
<organism evidence="1 2">
    <name type="scientific">Rheinheimera riviphila</name>
    <dbReference type="NCBI Taxonomy" id="1834037"/>
    <lineage>
        <taxon>Bacteria</taxon>
        <taxon>Pseudomonadati</taxon>
        <taxon>Pseudomonadota</taxon>
        <taxon>Gammaproteobacteria</taxon>
        <taxon>Chromatiales</taxon>
        <taxon>Chromatiaceae</taxon>
        <taxon>Rheinheimera</taxon>
    </lineage>
</organism>
<comment type="caution">
    <text evidence="1">The sequence shown here is derived from an EMBL/GenBank/DDBJ whole genome shotgun (WGS) entry which is preliminary data.</text>
</comment>
<evidence type="ECO:0000313" key="2">
    <source>
        <dbReference type="Proteomes" id="UP000283077"/>
    </source>
</evidence>
<evidence type="ECO:0000313" key="1">
    <source>
        <dbReference type="EMBL" id="RVU34308.1"/>
    </source>
</evidence>
<dbReference type="RefSeq" id="WP_127700281.1">
    <property type="nucleotide sequence ID" value="NZ_SACS01000019.1"/>
</dbReference>
<gene>
    <name evidence="1" type="ORF">EOE67_15660</name>
</gene>
<protein>
    <submittedName>
        <fullName evidence="1">Uncharacterized protein</fullName>
    </submittedName>
</protein>
<proteinExistence type="predicted"/>
<dbReference type="EMBL" id="SACS01000019">
    <property type="protein sequence ID" value="RVU34308.1"/>
    <property type="molecule type" value="Genomic_DNA"/>
</dbReference>
<dbReference type="Proteomes" id="UP000283077">
    <property type="component" value="Unassembled WGS sequence"/>
</dbReference>
<dbReference type="OrthoDB" id="5771824at2"/>
<reference evidence="1 2" key="1">
    <citation type="submission" date="2019-01" db="EMBL/GenBank/DDBJ databases">
        <authorList>
            <person name="Chen W.-M."/>
        </authorList>
    </citation>
    <scope>NUCLEOTIDE SEQUENCE [LARGE SCALE GENOMIC DNA]</scope>
    <source>
        <strain evidence="1 2">KYPC3</strain>
    </source>
</reference>
<keyword evidence="2" id="KW-1185">Reference proteome</keyword>
<name>A0A437QIC6_9GAMM</name>